<reference evidence="3" key="1">
    <citation type="journal article" date="2019" name="Int. J. Syst. Evol. Microbiol.">
        <title>The Global Catalogue of Microorganisms (GCM) 10K type strain sequencing project: providing services to taxonomists for standard genome sequencing and annotation.</title>
        <authorList>
            <consortium name="The Broad Institute Genomics Platform"/>
            <consortium name="The Broad Institute Genome Sequencing Center for Infectious Disease"/>
            <person name="Wu L."/>
            <person name="Ma J."/>
        </authorList>
    </citation>
    <scope>NUCLEOTIDE SEQUENCE [LARGE SCALE GENOMIC DNA]</scope>
    <source>
        <strain evidence="3">CCUG 59858</strain>
    </source>
</reference>
<comment type="caution">
    <text evidence="2">The sequence shown here is derived from an EMBL/GenBank/DDBJ whole genome shotgun (WGS) entry which is preliminary data.</text>
</comment>
<dbReference type="InterPro" id="IPR008136">
    <property type="entry name" value="CinA_C"/>
</dbReference>
<dbReference type="NCBIfam" id="TIGR00199">
    <property type="entry name" value="PncC_domain"/>
    <property type="match status" value="1"/>
</dbReference>
<gene>
    <name evidence="2" type="ORF">ACFORL_08515</name>
</gene>
<dbReference type="Proteomes" id="UP001595758">
    <property type="component" value="Unassembled WGS sequence"/>
</dbReference>
<dbReference type="SUPFAM" id="SSF142433">
    <property type="entry name" value="CinA-like"/>
    <property type="match status" value="1"/>
</dbReference>
<dbReference type="InterPro" id="IPR036653">
    <property type="entry name" value="CinA-like_C"/>
</dbReference>
<dbReference type="Pfam" id="PF02464">
    <property type="entry name" value="CinA"/>
    <property type="match status" value="1"/>
</dbReference>
<accession>A0ABV8CG39</accession>
<dbReference type="EMBL" id="JBHSAB010000020">
    <property type="protein sequence ID" value="MFC3909116.1"/>
    <property type="molecule type" value="Genomic_DNA"/>
</dbReference>
<evidence type="ECO:0000259" key="1">
    <source>
        <dbReference type="Pfam" id="PF02464"/>
    </source>
</evidence>
<name>A0ABV8CG39_9GAMM</name>
<evidence type="ECO:0000313" key="3">
    <source>
        <dbReference type="Proteomes" id="UP001595758"/>
    </source>
</evidence>
<organism evidence="2 3">
    <name type="scientific">Legionella dresdenensis</name>
    <dbReference type="NCBI Taxonomy" id="450200"/>
    <lineage>
        <taxon>Bacteria</taxon>
        <taxon>Pseudomonadati</taxon>
        <taxon>Pseudomonadota</taxon>
        <taxon>Gammaproteobacteria</taxon>
        <taxon>Legionellales</taxon>
        <taxon>Legionellaceae</taxon>
        <taxon>Legionella</taxon>
    </lineage>
</organism>
<protein>
    <submittedName>
        <fullName evidence="2">CinA family protein</fullName>
    </submittedName>
</protein>
<dbReference type="RefSeq" id="WP_382343034.1">
    <property type="nucleotide sequence ID" value="NZ_JBHSAB010000020.1"/>
</dbReference>
<evidence type="ECO:0000313" key="2">
    <source>
        <dbReference type="EMBL" id="MFC3909116.1"/>
    </source>
</evidence>
<proteinExistence type="predicted"/>
<sequence length="164" mass="18036">MKLAESVIKYLTENQLTLVTAESCTAGQILALLGKYDGCGQCLDLGYVVYSCESKKRVLKVKQETIDCFTLTSEEVAHEMAMGALSRSQANLAIATTGITGSEPMDGIEPGTVCFAWGYQQGKKIIIRKETRLFKGSRKQMQHRAACYALKQLILFHKAIASPH</sequence>
<feature type="domain" description="CinA C-terminal" evidence="1">
    <location>
        <begin position="2"/>
        <end position="153"/>
    </location>
</feature>
<dbReference type="Gene3D" id="3.90.950.20">
    <property type="entry name" value="CinA-like"/>
    <property type="match status" value="1"/>
</dbReference>
<keyword evidence="3" id="KW-1185">Reference proteome</keyword>